<comment type="caution">
    <text evidence="2">The sequence shown here is derived from an EMBL/GenBank/DDBJ whole genome shotgun (WGS) entry which is preliminary data.</text>
</comment>
<evidence type="ECO:0000256" key="1">
    <source>
        <dbReference type="SAM" id="MobiDB-lite"/>
    </source>
</evidence>
<reference evidence="2 3" key="1">
    <citation type="journal article" date="2023" name="G3 (Bethesda)">
        <title>A chromosome-length genome assembly and annotation of blackberry (Rubus argutus, cv. 'Hillquist').</title>
        <authorList>
            <person name="Bruna T."/>
            <person name="Aryal R."/>
            <person name="Dudchenko O."/>
            <person name="Sargent D.J."/>
            <person name="Mead D."/>
            <person name="Buti M."/>
            <person name="Cavallini A."/>
            <person name="Hytonen T."/>
            <person name="Andres J."/>
            <person name="Pham M."/>
            <person name="Weisz D."/>
            <person name="Mascagni F."/>
            <person name="Usai G."/>
            <person name="Natali L."/>
            <person name="Bassil N."/>
            <person name="Fernandez G.E."/>
            <person name="Lomsadze A."/>
            <person name="Armour M."/>
            <person name="Olukolu B."/>
            <person name="Poorten T."/>
            <person name="Britton C."/>
            <person name="Davik J."/>
            <person name="Ashrafi H."/>
            <person name="Aiden E.L."/>
            <person name="Borodovsky M."/>
            <person name="Worthington M."/>
        </authorList>
    </citation>
    <scope>NUCLEOTIDE SEQUENCE [LARGE SCALE GENOMIC DNA]</scope>
    <source>
        <strain evidence="2">PI 553951</strain>
    </source>
</reference>
<evidence type="ECO:0000313" key="2">
    <source>
        <dbReference type="EMBL" id="KAK9922697.1"/>
    </source>
</evidence>
<dbReference type="AlphaFoldDB" id="A0AAW1WH96"/>
<sequence length="66" mass="7241">MLLSLYTGVDPATPHVTFSVPPSSRAVKPAPVFAPSPESIRPERRKESPVPPCSCWRRSKQPPETS</sequence>
<organism evidence="2 3">
    <name type="scientific">Rubus argutus</name>
    <name type="common">Southern blackberry</name>
    <dbReference type="NCBI Taxonomy" id="59490"/>
    <lineage>
        <taxon>Eukaryota</taxon>
        <taxon>Viridiplantae</taxon>
        <taxon>Streptophyta</taxon>
        <taxon>Embryophyta</taxon>
        <taxon>Tracheophyta</taxon>
        <taxon>Spermatophyta</taxon>
        <taxon>Magnoliopsida</taxon>
        <taxon>eudicotyledons</taxon>
        <taxon>Gunneridae</taxon>
        <taxon>Pentapetalae</taxon>
        <taxon>rosids</taxon>
        <taxon>fabids</taxon>
        <taxon>Rosales</taxon>
        <taxon>Rosaceae</taxon>
        <taxon>Rosoideae</taxon>
        <taxon>Rosoideae incertae sedis</taxon>
        <taxon>Rubus</taxon>
    </lineage>
</organism>
<keyword evidence="3" id="KW-1185">Reference proteome</keyword>
<protein>
    <submittedName>
        <fullName evidence="2">Uncharacterized protein</fullName>
    </submittedName>
</protein>
<dbReference type="EMBL" id="JBEDUW010000006">
    <property type="protein sequence ID" value="KAK9922697.1"/>
    <property type="molecule type" value="Genomic_DNA"/>
</dbReference>
<gene>
    <name evidence="2" type="ORF">M0R45_031150</name>
</gene>
<dbReference type="Proteomes" id="UP001457282">
    <property type="component" value="Unassembled WGS sequence"/>
</dbReference>
<name>A0AAW1WH96_RUBAR</name>
<proteinExistence type="predicted"/>
<evidence type="ECO:0000313" key="3">
    <source>
        <dbReference type="Proteomes" id="UP001457282"/>
    </source>
</evidence>
<feature type="region of interest" description="Disordered" evidence="1">
    <location>
        <begin position="22"/>
        <end position="66"/>
    </location>
</feature>
<accession>A0AAW1WH96</accession>